<accession>A0AAQ3MV60</accession>
<organism evidence="2 3">
    <name type="scientific">Vigna mungo</name>
    <name type="common">Black gram</name>
    <name type="synonym">Phaseolus mungo</name>
    <dbReference type="NCBI Taxonomy" id="3915"/>
    <lineage>
        <taxon>Eukaryota</taxon>
        <taxon>Viridiplantae</taxon>
        <taxon>Streptophyta</taxon>
        <taxon>Embryophyta</taxon>
        <taxon>Tracheophyta</taxon>
        <taxon>Spermatophyta</taxon>
        <taxon>Magnoliopsida</taxon>
        <taxon>eudicotyledons</taxon>
        <taxon>Gunneridae</taxon>
        <taxon>Pentapetalae</taxon>
        <taxon>rosids</taxon>
        <taxon>fabids</taxon>
        <taxon>Fabales</taxon>
        <taxon>Fabaceae</taxon>
        <taxon>Papilionoideae</taxon>
        <taxon>50 kb inversion clade</taxon>
        <taxon>NPAAA clade</taxon>
        <taxon>indigoferoid/millettioid clade</taxon>
        <taxon>Phaseoleae</taxon>
        <taxon>Vigna</taxon>
    </lineage>
</organism>
<feature type="compositionally biased region" description="Polar residues" evidence="1">
    <location>
        <begin position="51"/>
        <end position="68"/>
    </location>
</feature>
<keyword evidence="3" id="KW-1185">Reference proteome</keyword>
<gene>
    <name evidence="2" type="ORF">V8G54_029883</name>
</gene>
<feature type="region of interest" description="Disordered" evidence="1">
    <location>
        <begin position="17"/>
        <end position="88"/>
    </location>
</feature>
<evidence type="ECO:0000313" key="2">
    <source>
        <dbReference type="EMBL" id="WVY97732.1"/>
    </source>
</evidence>
<dbReference type="Proteomes" id="UP001374535">
    <property type="component" value="Chromosome 9"/>
</dbReference>
<evidence type="ECO:0000313" key="3">
    <source>
        <dbReference type="Proteomes" id="UP001374535"/>
    </source>
</evidence>
<reference evidence="2 3" key="1">
    <citation type="journal article" date="2023" name="Life. Sci Alliance">
        <title>Evolutionary insights into 3D genome organization and epigenetic landscape of Vigna mungo.</title>
        <authorList>
            <person name="Junaid A."/>
            <person name="Singh B."/>
            <person name="Bhatia S."/>
        </authorList>
    </citation>
    <scope>NUCLEOTIDE SEQUENCE [LARGE SCALE GENOMIC DNA]</scope>
    <source>
        <strain evidence="2">Urdbean</strain>
    </source>
</reference>
<proteinExistence type="predicted"/>
<sequence length="135" mass="15205">MKKTNLKDQRQVTIEEIENSQVLQQQTPQILQNDQQQAPKPQDPHPESESRPQPTIEQQKQSLQQANINKRKTMEQGLSPETDRTRSRYNGITTVVVARVIASSWPIHATTTTALSTNGSATTILKANQCEEETN</sequence>
<evidence type="ECO:0000256" key="1">
    <source>
        <dbReference type="SAM" id="MobiDB-lite"/>
    </source>
</evidence>
<feature type="compositionally biased region" description="Low complexity" evidence="1">
    <location>
        <begin position="21"/>
        <end position="37"/>
    </location>
</feature>
<dbReference type="AlphaFoldDB" id="A0AAQ3MV60"/>
<dbReference type="EMBL" id="CP144692">
    <property type="protein sequence ID" value="WVY97732.1"/>
    <property type="molecule type" value="Genomic_DNA"/>
</dbReference>
<protein>
    <submittedName>
        <fullName evidence="2">Uncharacterized protein</fullName>
    </submittedName>
</protein>
<name>A0AAQ3MV60_VIGMU</name>